<dbReference type="AlphaFoldDB" id="K0WU74"/>
<dbReference type="PIRSF" id="PIRSF015601">
    <property type="entry name" value="MTase_slr0722"/>
    <property type="match status" value="1"/>
</dbReference>
<dbReference type="InterPro" id="IPR029026">
    <property type="entry name" value="tRNA_m1G_MTases_N"/>
</dbReference>
<name>K0WU74_9BACT</name>
<dbReference type="InterPro" id="IPR046886">
    <property type="entry name" value="RsmE_MTase_dom"/>
</dbReference>
<dbReference type="NCBIfam" id="NF008702">
    <property type="entry name" value="PRK11713.6-1"/>
    <property type="match status" value="1"/>
</dbReference>
<evidence type="ECO:0000256" key="7">
    <source>
        <dbReference type="ARBA" id="ARBA00022691"/>
    </source>
</evidence>
<keyword evidence="5 10" id="KW-0489">Methyltransferase</keyword>
<dbReference type="InterPro" id="IPR046887">
    <property type="entry name" value="RsmE_PUA-like"/>
</dbReference>
<feature type="domain" description="Ribosomal RNA small subunit methyltransferase E methyltransferase" evidence="11">
    <location>
        <begin position="71"/>
        <end position="229"/>
    </location>
</feature>
<evidence type="ECO:0000313" key="13">
    <source>
        <dbReference type="EMBL" id="EJZ62847.1"/>
    </source>
</evidence>
<feature type="domain" description="Ribosomal RNA small subunit methyltransferase E PUA-like" evidence="12">
    <location>
        <begin position="15"/>
        <end position="61"/>
    </location>
</feature>
<keyword evidence="7 10" id="KW-0949">S-adenosyl-L-methionine</keyword>
<dbReference type="NCBIfam" id="TIGR00046">
    <property type="entry name" value="RsmE family RNA methyltransferase"/>
    <property type="match status" value="1"/>
</dbReference>
<evidence type="ECO:0000256" key="5">
    <source>
        <dbReference type="ARBA" id="ARBA00022603"/>
    </source>
</evidence>
<evidence type="ECO:0000313" key="14">
    <source>
        <dbReference type="Proteomes" id="UP000006044"/>
    </source>
</evidence>
<dbReference type="GO" id="GO:0005737">
    <property type="term" value="C:cytoplasm"/>
    <property type="evidence" value="ECO:0007669"/>
    <property type="project" value="UniProtKB-SubCell"/>
</dbReference>
<dbReference type="OrthoDB" id="9815641at2"/>
<reference evidence="13 14" key="1">
    <citation type="submission" date="2012-08" db="EMBL/GenBank/DDBJ databases">
        <title>The Genome Sequence of Barnesiella intestinihominis YIT 11860.</title>
        <authorList>
            <consortium name="The Broad Institute Genome Sequencing Platform"/>
            <person name="Earl A."/>
            <person name="Ward D."/>
            <person name="Feldgarden M."/>
            <person name="Gevers D."/>
            <person name="Morotomi M."/>
            <person name="Walker B."/>
            <person name="Young S.K."/>
            <person name="Zeng Q."/>
            <person name="Gargeya S."/>
            <person name="Fitzgerald M."/>
            <person name="Haas B."/>
            <person name="Abouelleil A."/>
            <person name="Alvarado L."/>
            <person name="Arachchi H.M."/>
            <person name="Berlin A.M."/>
            <person name="Chapman S.B."/>
            <person name="Goldberg J."/>
            <person name="Griggs A."/>
            <person name="Gujja S."/>
            <person name="Hansen M."/>
            <person name="Howarth C."/>
            <person name="Imamovic A."/>
            <person name="Larimer J."/>
            <person name="McCowen C."/>
            <person name="Montmayeur A."/>
            <person name="Murphy C."/>
            <person name="Neiman D."/>
            <person name="Pearson M."/>
            <person name="Priest M."/>
            <person name="Roberts A."/>
            <person name="Saif S."/>
            <person name="Shea T."/>
            <person name="Sisk P."/>
            <person name="Sykes S."/>
            <person name="Wortman J."/>
            <person name="Nusbaum C."/>
            <person name="Birren B."/>
        </authorList>
    </citation>
    <scope>NUCLEOTIDE SEQUENCE [LARGE SCALE GENOMIC DNA]</scope>
    <source>
        <strain evidence="13 14">YIT 11860</strain>
    </source>
</reference>
<evidence type="ECO:0000256" key="2">
    <source>
        <dbReference type="ARBA" id="ARBA00005528"/>
    </source>
</evidence>
<evidence type="ECO:0000259" key="12">
    <source>
        <dbReference type="Pfam" id="PF20260"/>
    </source>
</evidence>
<dbReference type="RefSeq" id="WP_008862591.1">
    <property type="nucleotide sequence ID" value="NZ_JH815205.1"/>
</dbReference>
<evidence type="ECO:0000256" key="10">
    <source>
        <dbReference type="PIRNR" id="PIRNR015601"/>
    </source>
</evidence>
<dbReference type="Proteomes" id="UP000006044">
    <property type="component" value="Unassembled WGS sequence"/>
</dbReference>
<evidence type="ECO:0000256" key="9">
    <source>
        <dbReference type="ARBA" id="ARBA00047944"/>
    </source>
</evidence>
<keyword evidence="3 10" id="KW-0963">Cytoplasm</keyword>
<evidence type="ECO:0000256" key="6">
    <source>
        <dbReference type="ARBA" id="ARBA00022679"/>
    </source>
</evidence>
<dbReference type="Gene3D" id="3.40.1280.10">
    <property type="match status" value="1"/>
</dbReference>
<evidence type="ECO:0000256" key="4">
    <source>
        <dbReference type="ARBA" id="ARBA00022552"/>
    </source>
</evidence>
<keyword evidence="14" id="KW-1185">Reference proteome</keyword>
<comment type="catalytic activity">
    <reaction evidence="9 10">
        <text>uridine(1498) in 16S rRNA + S-adenosyl-L-methionine = N(3)-methyluridine(1498) in 16S rRNA + S-adenosyl-L-homocysteine + H(+)</text>
        <dbReference type="Rhea" id="RHEA:42920"/>
        <dbReference type="Rhea" id="RHEA-COMP:10283"/>
        <dbReference type="Rhea" id="RHEA-COMP:10284"/>
        <dbReference type="ChEBI" id="CHEBI:15378"/>
        <dbReference type="ChEBI" id="CHEBI:57856"/>
        <dbReference type="ChEBI" id="CHEBI:59789"/>
        <dbReference type="ChEBI" id="CHEBI:65315"/>
        <dbReference type="ChEBI" id="CHEBI:74502"/>
        <dbReference type="EC" id="2.1.1.193"/>
    </reaction>
</comment>
<dbReference type="GeneID" id="77849403"/>
<comment type="caution">
    <text evidence="13">The sequence shown here is derived from an EMBL/GenBank/DDBJ whole genome shotgun (WGS) entry which is preliminary data.</text>
</comment>
<dbReference type="SUPFAM" id="SSF75217">
    <property type="entry name" value="alpha/beta knot"/>
    <property type="match status" value="1"/>
</dbReference>
<dbReference type="Pfam" id="PF20260">
    <property type="entry name" value="PUA_4"/>
    <property type="match status" value="1"/>
</dbReference>
<proteinExistence type="inferred from homology"/>
<dbReference type="InterPro" id="IPR006700">
    <property type="entry name" value="RsmE"/>
</dbReference>
<dbReference type="InterPro" id="IPR029028">
    <property type="entry name" value="Alpha/beta_knot_MTases"/>
</dbReference>
<dbReference type="SUPFAM" id="SSF88697">
    <property type="entry name" value="PUA domain-like"/>
    <property type="match status" value="1"/>
</dbReference>
<protein>
    <recommendedName>
        <fullName evidence="10">Ribosomal RNA small subunit methyltransferase E</fullName>
        <ecNumber evidence="10">2.1.1.193</ecNumber>
    </recommendedName>
</protein>
<dbReference type="GO" id="GO:0070042">
    <property type="term" value="F:rRNA (uridine-N3-)-methyltransferase activity"/>
    <property type="evidence" value="ECO:0007669"/>
    <property type="project" value="TreeGrafter"/>
</dbReference>
<gene>
    <name evidence="13" type="ORF">HMPREF9448_02199</name>
</gene>
<comment type="subcellular location">
    <subcellularLocation>
        <location evidence="1 10">Cytoplasm</location>
    </subcellularLocation>
</comment>
<comment type="function">
    <text evidence="8 10">Specifically methylates the N3 position of the uracil ring of uridine 1498 (m3U1498) in 16S rRNA. Acts on the fully assembled 30S ribosomal subunit.</text>
</comment>
<dbReference type="GO" id="GO:0070475">
    <property type="term" value="P:rRNA base methylation"/>
    <property type="evidence" value="ECO:0007669"/>
    <property type="project" value="TreeGrafter"/>
</dbReference>
<dbReference type="Pfam" id="PF04452">
    <property type="entry name" value="Methyltrans_RNA"/>
    <property type="match status" value="1"/>
</dbReference>
<evidence type="ECO:0000256" key="3">
    <source>
        <dbReference type="ARBA" id="ARBA00022490"/>
    </source>
</evidence>
<evidence type="ECO:0000259" key="11">
    <source>
        <dbReference type="Pfam" id="PF04452"/>
    </source>
</evidence>
<sequence>MQIFYAPDIESVHELPEAESQHCVRVLRMGEGDEIGIVDGGGNKYLAEIVLVHPKRCGIRILKKSKVPNPWRAQVHVAIAPTKNLDRMEWFAEKVTEIGIDSIALLKCRFSERKELKLDRLNKILISAMKQSLKVVLPRLSEMEAFSDFVARPFDGQKFIAHCYAEGERKELSEVYRPGENALILIGPEGDFSLEEVEQAIACGFQPVMLGQSRLRTETAGVVACHTIQVLNQLKSK</sequence>
<dbReference type="STRING" id="742726.HMPREF9448_02199"/>
<dbReference type="InterPro" id="IPR015947">
    <property type="entry name" value="PUA-like_sf"/>
</dbReference>
<dbReference type="CDD" id="cd18084">
    <property type="entry name" value="RsmE-like"/>
    <property type="match status" value="1"/>
</dbReference>
<keyword evidence="6 10" id="KW-0808">Transferase</keyword>
<dbReference type="PANTHER" id="PTHR30027">
    <property type="entry name" value="RIBOSOMAL RNA SMALL SUBUNIT METHYLTRANSFERASE E"/>
    <property type="match status" value="1"/>
</dbReference>
<dbReference type="HOGENOM" id="CLU_067442_4_1_10"/>
<dbReference type="EMBL" id="ADLE01000015">
    <property type="protein sequence ID" value="EJZ62847.1"/>
    <property type="molecule type" value="Genomic_DNA"/>
</dbReference>
<comment type="similarity">
    <text evidence="2 10">Belongs to the RNA methyltransferase RsmE family.</text>
</comment>
<dbReference type="PATRIC" id="fig|742726.3.peg.2296"/>
<dbReference type="eggNOG" id="COG1385">
    <property type="taxonomic scope" value="Bacteria"/>
</dbReference>
<organism evidence="13 14">
    <name type="scientific">Barnesiella intestinihominis YIT 11860</name>
    <dbReference type="NCBI Taxonomy" id="742726"/>
    <lineage>
        <taxon>Bacteria</taxon>
        <taxon>Pseudomonadati</taxon>
        <taxon>Bacteroidota</taxon>
        <taxon>Bacteroidia</taxon>
        <taxon>Bacteroidales</taxon>
        <taxon>Barnesiellaceae</taxon>
        <taxon>Barnesiella</taxon>
    </lineage>
</organism>
<evidence type="ECO:0000256" key="1">
    <source>
        <dbReference type="ARBA" id="ARBA00004496"/>
    </source>
</evidence>
<dbReference type="PANTHER" id="PTHR30027:SF3">
    <property type="entry name" value="16S RRNA (URACIL(1498)-N(3))-METHYLTRANSFERASE"/>
    <property type="match status" value="1"/>
</dbReference>
<dbReference type="EC" id="2.1.1.193" evidence="10"/>
<keyword evidence="4 10" id="KW-0698">rRNA processing</keyword>
<accession>K0WU74</accession>
<evidence type="ECO:0000256" key="8">
    <source>
        <dbReference type="ARBA" id="ARBA00025699"/>
    </source>
</evidence>
<dbReference type="Gene3D" id="2.40.240.20">
    <property type="entry name" value="Hypothetical PUA domain-like, domain 1"/>
    <property type="match status" value="1"/>
</dbReference>